<protein>
    <submittedName>
        <fullName evidence="2">Uncharacterized protein</fullName>
    </submittedName>
</protein>
<accession>A0A336NFM8</accession>
<organism evidence="2 3">
    <name type="scientific">Bartonella grahamii</name>
    <dbReference type="NCBI Taxonomy" id="33045"/>
    <lineage>
        <taxon>Bacteria</taxon>
        <taxon>Pseudomonadati</taxon>
        <taxon>Pseudomonadota</taxon>
        <taxon>Alphaproteobacteria</taxon>
        <taxon>Hyphomicrobiales</taxon>
        <taxon>Bartonellaceae</taxon>
        <taxon>Bartonella</taxon>
    </lineage>
</organism>
<reference evidence="2 3" key="1">
    <citation type="submission" date="2018-06" db="EMBL/GenBank/DDBJ databases">
        <authorList>
            <consortium name="Pathogen Informatics"/>
            <person name="Doyle S."/>
        </authorList>
    </citation>
    <scope>NUCLEOTIDE SEQUENCE [LARGE SCALE GENOMIC DNA]</scope>
    <source>
        <strain evidence="2 3">NCTC12860</strain>
    </source>
</reference>
<evidence type="ECO:0000256" key="1">
    <source>
        <dbReference type="SAM" id="MobiDB-lite"/>
    </source>
</evidence>
<proteinExistence type="predicted"/>
<gene>
    <name evidence="2" type="ORF">NCTC12860_00696</name>
</gene>
<evidence type="ECO:0000313" key="2">
    <source>
        <dbReference type="EMBL" id="SSZ39481.1"/>
    </source>
</evidence>
<name>A0A336NFM8_BARGR</name>
<sequence length="54" mass="6198">MKKIILICLALLTIGLNITGCGKSEEEKRRAQQEEQAKKFFDEELTSTDRDHAF</sequence>
<dbReference type="Proteomes" id="UP000253846">
    <property type="component" value="Unassembled WGS sequence"/>
</dbReference>
<feature type="region of interest" description="Disordered" evidence="1">
    <location>
        <begin position="27"/>
        <end position="54"/>
    </location>
</feature>
<dbReference type="AlphaFoldDB" id="A0A336NFM8"/>
<dbReference type="RefSeq" id="WP_169728635.1">
    <property type="nucleotide sequence ID" value="NZ_CACVBG010000012.1"/>
</dbReference>
<dbReference type="EMBL" id="UFTD01000001">
    <property type="protein sequence ID" value="SSZ39481.1"/>
    <property type="molecule type" value="Genomic_DNA"/>
</dbReference>
<evidence type="ECO:0000313" key="3">
    <source>
        <dbReference type="Proteomes" id="UP000253846"/>
    </source>
</evidence>